<gene>
    <name evidence="8" type="ORF">P7K49_025807</name>
</gene>
<evidence type="ECO:0000256" key="6">
    <source>
        <dbReference type="SAM" id="SignalP"/>
    </source>
</evidence>
<dbReference type="InterPro" id="IPR013106">
    <property type="entry name" value="Ig_V-set"/>
</dbReference>
<protein>
    <recommendedName>
        <fullName evidence="7">Ig-like domain-containing protein</fullName>
    </recommendedName>
</protein>
<evidence type="ECO:0000256" key="4">
    <source>
        <dbReference type="ARBA" id="ARBA00022859"/>
    </source>
</evidence>
<evidence type="ECO:0000313" key="8">
    <source>
        <dbReference type="EMBL" id="KAK2096773.1"/>
    </source>
</evidence>
<proteinExistence type="predicted"/>
<evidence type="ECO:0000256" key="2">
    <source>
        <dbReference type="ARBA" id="ARBA00022475"/>
    </source>
</evidence>
<evidence type="ECO:0000256" key="1">
    <source>
        <dbReference type="ARBA" id="ARBA00004236"/>
    </source>
</evidence>
<name>A0ABQ9UJN9_SAGOE</name>
<dbReference type="InterPro" id="IPR013783">
    <property type="entry name" value="Ig-like_fold"/>
</dbReference>
<dbReference type="SMART" id="SM00406">
    <property type="entry name" value="IGv"/>
    <property type="match status" value="1"/>
</dbReference>
<keyword evidence="9" id="KW-1185">Reference proteome</keyword>
<dbReference type="Proteomes" id="UP001266305">
    <property type="component" value="Unassembled WGS sequence"/>
</dbReference>
<keyword evidence="4" id="KW-0391">Immunity</keyword>
<sequence length="241" mass="26730">MGTRLFYVALCLLWAGHGDAEITQSPRHKITKTGRQVTLKCHQTWNHNYMYWYRQDLGHGLRLIYYSVAAGNTEKGEVLDGYVVSRSNTEDFPLTLESSTRSQTSVYFCASSDSTVLHSCLLSAHKGQLEKLRLPMLPSLGPTPGSLGPHRSHKALASLGVLDRGHMTLSAAALFLPLSQTIWSLPQYPNLAWQNHDEGLVRNASHSIAETLPPVQKTEGLLFSISSQQPFLIPHLPGEED</sequence>
<dbReference type="SUPFAM" id="SSF48726">
    <property type="entry name" value="Immunoglobulin"/>
    <property type="match status" value="1"/>
</dbReference>
<dbReference type="PANTHER" id="PTHR23268">
    <property type="entry name" value="T-CELL RECEPTOR BETA CHAIN"/>
    <property type="match status" value="1"/>
</dbReference>
<dbReference type="PROSITE" id="PS50835">
    <property type="entry name" value="IG_LIKE"/>
    <property type="match status" value="1"/>
</dbReference>
<feature type="chain" id="PRO_5046459071" description="Ig-like domain-containing protein" evidence="6">
    <location>
        <begin position="21"/>
        <end position="241"/>
    </location>
</feature>
<evidence type="ECO:0000259" key="7">
    <source>
        <dbReference type="PROSITE" id="PS50835"/>
    </source>
</evidence>
<dbReference type="PANTHER" id="PTHR23268:SF42">
    <property type="entry name" value="T CELL RECEPTOR BETA VARIABLE 10-1-RELATED"/>
    <property type="match status" value="1"/>
</dbReference>
<evidence type="ECO:0000256" key="5">
    <source>
        <dbReference type="ARBA" id="ARBA00023136"/>
    </source>
</evidence>
<dbReference type="Pfam" id="PF07686">
    <property type="entry name" value="V-set"/>
    <property type="match status" value="1"/>
</dbReference>
<feature type="domain" description="Ig-like" evidence="7">
    <location>
        <begin position="20"/>
        <end position="123"/>
    </location>
</feature>
<dbReference type="InterPro" id="IPR007110">
    <property type="entry name" value="Ig-like_dom"/>
</dbReference>
<dbReference type="InterPro" id="IPR050413">
    <property type="entry name" value="TCR_beta_variable"/>
</dbReference>
<dbReference type="Gene3D" id="2.60.40.10">
    <property type="entry name" value="Immunoglobulins"/>
    <property type="match status" value="1"/>
</dbReference>
<accession>A0ABQ9UJN9</accession>
<evidence type="ECO:0000256" key="3">
    <source>
        <dbReference type="ARBA" id="ARBA00022729"/>
    </source>
</evidence>
<dbReference type="InterPro" id="IPR036179">
    <property type="entry name" value="Ig-like_dom_sf"/>
</dbReference>
<keyword evidence="3 6" id="KW-0732">Signal</keyword>
<keyword evidence="2" id="KW-1003">Cell membrane</keyword>
<keyword evidence="5" id="KW-0472">Membrane</keyword>
<comment type="caution">
    <text evidence="8">The sequence shown here is derived from an EMBL/GenBank/DDBJ whole genome shotgun (WGS) entry which is preliminary data.</text>
</comment>
<dbReference type="InterPro" id="IPR003599">
    <property type="entry name" value="Ig_sub"/>
</dbReference>
<dbReference type="SMART" id="SM00409">
    <property type="entry name" value="IG"/>
    <property type="match status" value="1"/>
</dbReference>
<reference evidence="8 9" key="1">
    <citation type="submission" date="2023-05" db="EMBL/GenBank/DDBJ databases">
        <title>B98-5 Cell Line De Novo Hybrid Assembly: An Optical Mapping Approach.</title>
        <authorList>
            <person name="Kananen K."/>
            <person name="Auerbach J.A."/>
            <person name="Kautto E."/>
            <person name="Blachly J.S."/>
        </authorList>
    </citation>
    <scope>NUCLEOTIDE SEQUENCE [LARGE SCALE GENOMIC DNA]</scope>
    <source>
        <strain evidence="8">B95-8</strain>
        <tissue evidence="8">Cell line</tissue>
    </source>
</reference>
<dbReference type="EMBL" id="JASSZA010000012">
    <property type="protein sequence ID" value="KAK2096773.1"/>
    <property type="molecule type" value="Genomic_DNA"/>
</dbReference>
<evidence type="ECO:0000313" key="9">
    <source>
        <dbReference type="Proteomes" id="UP001266305"/>
    </source>
</evidence>
<organism evidence="8 9">
    <name type="scientific">Saguinus oedipus</name>
    <name type="common">Cotton-top tamarin</name>
    <name type="synonym">Oedipomidas oedipus</name>
    <dbReference type="NCBI Taxonomy" id="9490"/>
    <lineage>
        <taxon>Eukaryota</taxon>
        <taxon>Metazoa</taxon>
        <taxon>Chordata</taxon>
        <taxon>Craniata</taxon>
        <taxon>Vertebrata</taxon>
        <taxon>Euteleostomi</taxon>
        <taxon>Mammalia</taxon>
        <taxon>Eutheria</taxon>
        <taxon>Euarchontoglires</taxon>
        <taxon>Primates</taxon>
        <taxon>Haplorrhini</taxon>
        <taxon>Platyrrhini</taxon>
        <taxon>Cebidae</taxon>
        <taxon>Callitrichinae</taxon>
        <taxon>Saguinus</taxon>
    </lineage>
</organism>
<feature type="signal peptide" evidence="6">
    <location>
        <begin position="1"/>
        <end position="20"/>
    </location>
</feature>
<comment type="subcellular location">
    <subcellularLocation>
        <location evidence="1">Cell membrane</location>
    </subcellularLocation>
</comment>